<evidence type="ECO:0000256" key="9">
    <source>
        <dbReference type="ARBA" id="ARBA00023204"/>
    </source>
</evidence>
<dbReference type="InterPro" id="IPR044947">
    <property type="entry name" value="Phage_T4_Gp32_ssDNA-bd_sf"/>
</dbReference>
<keyword evidence="2 10" id="KW-0678">Repressor</keyword>
<evidence type="ECO:0000256" key="1">
    <source>
        <dbReference type="ARBA" id="ARBA00018590"/>
    </source>
</evidence>
<evidence type="ECO:0000256" key="2">
    <source>
        <dbReference type="ARBA" id="ARBA00022491"/>
    </source>
</evidence>
<keyword evidence="7 10" id="KW-1194">Viral DNA replication</keyword>
<feature type="binding site" evidence="10">
    <location>
        <position position="68"/>
    </location>
    <ligand>
        <name>Zn(2+)</name>
        <dbReference type="ChEBI" id="CHEBI:29105"/>
    </ligand>
</feature>
<organism evidence="13 14">
    <name type="scientific">Cyanophage S-RIM44</name>
    <dbReference type="NCBI Taxonomy" id="1278485"/>
    <lineage>
        <taxon>Viruses</taxon>
        <taxon>Duplodnaviria</taxon>
        <taxon>Heunggongvirae</taxon>
        <taxon>Uroviricota</taxon>
        <taxon>Caudoviricetes</taxon>
        <taxon>Pantevenvirales</taxon>
        <taxon>Kyanoviridae</taxon>
        <taxon>Vellamovirus</taxon>
        <taxon>Vellamovirus rhodeisland44</taxon>
    </lineage>
</organism>
<dbReference type="Proteomes" id="UP000221709">
    <property type="component" value="Segment"/>
</dbReference>
<dbReference type="InterPro" id="IPR012339">
    <property type="entry name" value="Phage_T4_Gp32_ssDNA-bd"/>
</dbReference>
<evidence type="ECO:0000256" key="6">
    <source>
        <dbReference type="ARBA" id="ARBA00022833"/>
    </source>
</evidence>
<dbReference type="InterPro" id="IPR046395">
    <property type="entry name" value="SSB_T4"/>
</dbReference>
<dbReference type="Pfam" id="PF08804">
    <property type="entry name" value="gp32"/>
    <property type="match status" value="1"/>
</dbReference>
<evidence type="ECO:0000256" key="7">
    <source>
        <dbReference type="ARBA" id="ARBA00023109"/>
    </source>
</evidence>
<keyword evidence="14" id="KW-1185">Reference proteome</keyword>
<evidence type="ECO:0000256" key="11">
    <source>
        <dbReference type="SAM" id="MobiDB-lite"/>
    </source>
</evidence>
<keyword evidence="9 10" id="KW-0234">DNA repair</keyword>
<keyword evidence="6 10" id="KW-0862">Zinc</keyword>
<dbReference type="EMBL" id="KX349294">
    <property type="protein sequence ID" value="AOO12185.1"/>
    <property type="molecule type" value="Genomic_DNA"/>
</dbReference>
<feature type="region of interest" description="Disordered" evidence="11">
    <location>
        <begin position="252"/>
        <end position="271"/>
    </location>
</feature>
<evidence type="ECO:0000256" key="4">
    <source>
        <dbReference type="ARBA" id="ARBA00022723"/>
    </source>
</evidence>
<dbReference type="GO" id="GO:0039686">
    <property type="term" value="P:bidirectional double-stranded viral DNA replication"/>
    <property type="evidence" value="ECO:0007669"/>
    <property type="project" value="UniProtKB-UniRule"/>
</dbReference>
<evidence type="ECO:0000256" key="5">
    <source>
        <dbReference type="ARBA" id="ARBA00022763"/>
    </source>
</evidence>
<dbReference type="GO" id="GO:0006260">
    <property type="term" value="P:DNA replication"/>
    <property type="evidence" value="ECO:0007669"/>
    <property type="project" value="UniProtKB-KW"/>
</dbReference>
<evidence type="ECO:0000313" key="13">
    <source>
        <dbReference type="EMBL" id="AOO12185.1"/>
    </source>
</evidence>
<comment type="function">
    <text evidence="10">Single-stranded DNA-binding protein that participates in viral DNA replication, recombination, and repair. Coats the lagging-strand ssDNA as the replication fork advances. Stimulates the activities of viral DNA polymerase and the replicative helicase, probably via its interaction with the helicase assembly factor. Together with the replicative helicase and the helicase assembly factor, promotes pairing of two homologous DNA molecules containing complementary single-stranded regions and mediates homologous DNA strand exchange. Promotes also the formation of joint molecules. mRNA specific autogenous translational repressor.</text>
</comment>
<comment type="domain">
    <text evidence="10">The acidic C-terminus is involved in modulating the ssDNA binding properties. The N-terminus LAST motif is involved in the cooperative binding of the protein to single-stranded nucleic acids.</text>
</comment>
<evidence type="ECO:0000256" key="8">
    <source>
        <dbReference type="ARBA" id="ARBA00023125"/>
    </source>
</evidence>
<proteinExistence type="inferred from homology"/>
<comment type="similarity">
    <text evidence="10">Belongs to the Tequatrovirus single-stranded DNA-binding protein family.</text>
</comment>
<dbReference type="GO" id="GO:0006281">
    <property type="term" value="P:DNA repair"/>
    <property type="evidence" value="ECO:0007669"/>
    <property type="project" value="UniProtKB-UniRule"/>
</dbReference>
<feature type="binding site" evidence="10">
    <location>
        <position position="81"/>
    </location>
    <ligand>
        <name>Zn(2+)</name>
        <dbReference type="ChEBI" id="CHEBI:29105"/>
    </ligand>
</feature>
<keyword evidence="8 10" id="KW-0238">DNA-binding</keyword>
<dbReference type="GO" id="GO:0006310">
    <property type="term" value="P:DNA recombination"/>
    <property type="evidence" value="ECO:0007669"/>
    <property type="project" value="UniProtKB-UniRule"/>
</dbReference>
<sequence>MSFSDLKRKSQANFDFLQKELTKSSTEGGADERLWKPELDASGNGYAVLRFLPAPEGEALPWAKVYSHAFQGPGGWLIDNCLTTNGDKCPVCAHNNGLWNSGVESDKDIARKQKRKLSYYSNIYVVTDPKHPDNEGKVFLYKFGKKIHDKILAAMQPEFQDETPVNVFDFWEGANFKLKIKTVAGYWNYDSAEFDSPSALSADDDELETIYSQQHSLEAFTNASEFKSYDALEDRLNNVLGLRKAAVAAPSFESEEYEPAPVSTAPARQADPVVEDDDALSYFAKLAAED</sequence>
<dbReference type="InterPro" id="IPR012340">
    <property type="entry name" value="NA-bd_OB-fold"/>
</dbReference>
<keyword evidence="5" id="KW-0227">DNA damage</keyword>
<evidence type="ECO:0000256" key="3">
    <source>
        <dbReference type="ARBA" id="ARBA00022705"/>
    </source>
</evidence>
<feature type="domain" description="Bacteriophage T4 Gp32 single-stranded DNA-binding" evidence="12">
    <location>
        <begin position="43"/>
        <end position="239"/>
    </location>
</feature>
<name>A0A1D7SEV0_9CAUD</name>
<accession>A0A1D7SEV0</accession>
<keyword evidence="4 10" id="KW-0479">Metal-binding</keyword>
<dbReference type="HAMAP" id="MF_04152">
    <property type="entry name" value="SSB_T4"/>
    <property type="match status" value="1"/>
</dbReference>
<evidence type="ECO:0000259" key="12">
    <source>
        <dbReference type="Pfam" id="PF08804"/>
    </source>
</evidence>
<protein>
    <recommendedName>
        <fullName evidence="1 10">Single-stranded DNA-binding protein</fullName>
        <shortName evidence="10">SSB protein</shortName>
    </recommendedName>
    <alternativeName>
        <fullName evidence="10">Helix-destabilizing protein</fullName>
    </alternativeName>
</protein>
<keyword evidence="3" id="KW-0235">DNA replication</keyword>
<feature type="binding site" evidence="10">
    <location>
        <position position="89"/>
    </location>
    <ligand>
        <name>Zn(2+)</name>
        <dbReference type="ChEBI" id="CHEBI:29105"/>
    </ligand>
</feature>
<dbReference type="SUPFAM" id="SSF50249">
    <property type="entry name" value="Nucleic acid-binding proteins"/>
    <property type="match status" value="1"/>
</dbReference>
<comment type="subunit">
    <text evidence="10">Homodimer in the absence of DNA, monomer when binding DNA. Interacts with the DNA helicase assembly protein; a ternary complex between the helicase assembly protein, the single-stranded DNA-binding protein and ssDNA is an obligatory intermediate in the helicase loading mechanism. Part of the replicase complex that includes the DNA polymerase, the polymerase clamp, the clamp loader complex, the single-stranded DNA binding protein, the primase, the replicative helicase and the helicase assembly factor. Interacts (via C-terminus) with the viral SF1 dDA helicase. Interacts with the viral SF2 UvsW repair helicase.</text>
</comment>
<dbReference type="GO" id="GO:0046872">
    <property type="term" value="F:metal ion binding"/>
    <property type="evidence" value="ECO:0007669"/>
    <property type="project" value="UniProtKB-UniRule"/>
</dbReference>
<comment type="caution">
    <text evidence="10">Lacks conserved residue(s) required for the propagation of feature annotation.</text>
</comment>
<evidence type="ECO:0000256" key="10">
    <source>
        <dbReference type="HAMAP-Rule" id="MF_04152"/>
    </source>
</evidence>
<gene>
    <name evidence="13" type="ORF">Np420711_002</name>
</gene>
<reference evidence="13 14" key="1">
    <citation type="journal article" date="2016" name="Environ. Microbiol.">
        <title>Genomic diversification of marine cyanophages into stable ecotypes.</title>
        <authorList>
            <person name="Marston M.F."/>
            <person name="Martiny J.B."/>
        </authorList>
    </citation>
    <scope>NUCLEOTIDE SEQUENCE [LARGE SCALE GENOMIC DNA]</scope>
    <source>
        <strain evidence="13">Np_42_0711</strain>
    </source>
</reference>
<keyword evidence="10" id="KW-0233">DNA recombination</keyword>
<dbReference type="Gene3D" id="3.90.198.10">
    <property type="entry name" value="Replication Fork Single-Stranded Dna Binding Protein"/>
    <property type="match status" value="1"/>
</dbReference>
<evidence type="ECO:0000313" key="14">
    <source>
        <dbReference type="Proteomes" id="UP000221709"/>
    </source>
</evidence>
<dbReference type="GO" id="GO:0003697">
    <property type="term" value="F:single-stranded DNA binding"/>
    <property type="evidence" value="ECO:0007669"/>
    <property type="project" value="UniProtKB-UniRule"/>
</dbReference>
<feature type="binding site" evidence="10">
    <location>
        <position position="92"/>
    </location>
    <ligand>
        <name>Zn(2+)</name>
        <dbReference type="ChEBI" id="CHEBI:29105"/>
    </ligand>
</feature>